<name>R6TVT8_9BACT</name>
<reference evidence="1" key="1">
    <citation type="submission" date="2012-11" db="EMBL/GenBank/DDBJ databases">
        <title>Dependencies among metagenomic species, viruses, plasmids and units of genetic variation.</title>
        <authorList>
            <person name="Nielsen H.B."/>
            <person name="Almeida M."/>
            <person name="Juncker A.S."/>
            <person name="Rasmussen S."/>
            <person name="Li J."/>
            <person name="Sunagawa S."/>
            <person name="Plichta D."/>
            <person name="Gautier L."/>
            <person name="Le Chatelier E."/>
            <person name="Peletier E."/>
            <person name="Bonde I."/>
            <person name="Nielsen T."/>
            <person name="Manichanh C."/>
            <person name="Arumugam M."/>
            <person name="Batto J."/>
            <person name="Santos M.B.Q.D."/>
            <person name="Blom N."/>
            <person name="Borruel N."/>
            <person name="Burgdorf K.S."/>
            <person name="Boumezbeur F."/>
            <person name="Casellas F."/>
            <person name="Dore J."/>
            <person name="Guarner F."/>
            <person name="Hansen T."/>
            <person name="Hildebrand F."/>
            <person name="Kaas R.S."/>
            <person name="Kennedy S."/>
            <person name="Kristiansen K."/>
            <person name="Kultima J.R."/>
            <person name="Leonard P."/>
            <person name="Levenez F."/>
            <person name="Lund O."/>
            <person name="Moumen B."/>
            <person name="Le Paslier D."/>
            <person name="Pons N."/>
            <person name="Pedersen O."/>
            <person name="Prifti E."/>
            <person name="Qin J."/>
            <person name="Raes J."/>
            <person name="Tap J."/>
            <person name="Tims S."/>
            <person name="Ussery D.W."/>
            <person name="Yamada T."/>
            <person name="MetaHit consortium"/>
            <person name="Renault P."/>
            <person name="Sicheritz-Ponten T."/>
            <person name="Bork P."/>
            <person name="Wang J."/>
            <person name="Brunak S."/>
            <person name="Ehrlich S.D."/>
        </authorList>
    </citation>
    <scope>NUCLEOTIDE SEQUENCE [LARGE SCALE GENOMIC DNA]</scope>
</reference>
<evidence type="ECO:0000313" key="1">
    <source>
        <dbReference type="EMBL" id="CDC76320.1"/>
    </source>
</evidence>
<proteinExistence type="predicted"/>
<dbReference type="STRING" id="1263015.BN580_02117"/>
<dbReference type="Proteomes" id="UP000017938">
    <property type="component" value="Unassembled WGS sequence"/>
</dbReference>
<dbReference type="EMBL" id="CBFW010000362">
    <property type="protein sequence ID" value="CDC76320.1"/>
    <property type="molecule type" value="Genomic_DNA"/>
</dbReference>
<evidence type="ECO:0000313" key="2">
    <source>
        <dbReference type="Proteomes" id="UP000017938"/>
    </source>
</evidence>
<protein>
    <submittedName>
        <fullName evidence="1">SpoIID/LytB domain-containing protein</fullName>
    </submittedName>
</protein>
<gene>
    <name evidence="1" type="ORF">BN580_02117</name>
</gene>
<sequence>MTKLEIVSLQNNSSYVYSVKFSDAAGHSVTVTRTDKVKSVLSPYVKSGNFVVAKGGENVTRINYVKPGFGAVNSDTTEGVSVRTNPETGLVYGRQNFSVITAVGIMSFVDSNSEKVMTSGGIRDFTMSKFLDSSYYPTVTGKNGEVLPDILNTGFSTVTETITAEGKSDQFVFIGRGWGHGVGLSQYGIKDLGDLGYDFETIFKAYYSDAEIISYTEYRNSRKS</sequence>
<accession>R6TVT8</accession>
<comment type="caution">
    <text evidence="1">The sequence shown here is derived from an EMBL/GenBank/DDBJ whole genome shotgun (WGS) entry which is preliminary data.</text>
</comment>
<organism evidence="1 2">
    <name type="scientific">Candidatus Colimorpha enterica</name>
    <dbReference type="NCBI Taxonomy" id="3083063"/>
    <lineage>
        <taxon>Bacteria</taxon>
        <taxon>Pseudomonadati</taxon>
        <taxon>Bacteroidota</taxon>
        <taxon>Bacteroidia</taxon>
        <taxon>Bacteroidales</taxon>
        <taxon>Candidatus Colimorpha</taxon>
    </lineage>
</organism>
<dbReference type="AlphaFoldDB" id="R6TVT8"/>